<evidence type="ECO:0000256" key="2">
    <source>
        <dbReference type="ARBA" id="ARBA00012865"/>
    </source>
</evidence>
<sequence>MRFFLFLCLFLFSFTEAKSTKPEFLRTCQKSHTHNICKCSYSLFTRRFQPKEIKDKEKQTQLQKYVQACTNLSNQLNIYSFDKFEKIVTTSQHVNWKSFSNEKQNRLLHIIKESRRVYFKTCQVGFEQGCFNIATIYQQGLTTAKNLSKANLFLKKACQNGMKSICH</sequence>
<evidence type="ECO:0000256" key="4">
    <source>
        <dbReference type="ARBA" id="ARBA00023251"/>
    </source>
</evidence>
<proteinExistence type="predicted"/>
<dbReference type="SUPFAM" id="SSF81901">
    <property type="entry name" value="HCP-like"/>
    <property type="match status" value="1"/>
</dbReference>
<accession>A0A4Q0XME2</accession>
<dbReference type="AlphaFoldDB" id="A0A4Q0XME2"/>
<evidence type="ECO:0000313" key="5">
    <source>
        <dbReference type="EMBL" id="RXJ54103.1"/>
    </source>
</evidence>
<dbReference type="SMART" id="SM00671">
    <property type="entry name" value="SEL1"/>
    <property type="match status" value="1"/>
</dbReference>
<name>A0A4Q0XME2_9BACT</name>
<dbReference type="GO" id="GO:0008800">
    <property type="term" value="F:beta-lactamase activity"/>
    <property type="evidence" value="ECO:0007669"/>
    <property type="project" value="UniProtKB-EC"/>
</dbReference>
<organism evidence="5 6">
    <name type="scientific">Candidatus Marinarcus aquaticus</name>
    <dbReference type="NCBI Taxonomy" id="2044504"/>
    <lineage>
        <taxon>Bacteria</taxon>
        <taxon>Pseudomonadati</taxon>
        <taxon>Campylobacterota</taxon>
        <taxon>Epsilonproteobacteria</taxon>
        <taxon>Campylobacterales</taxon>
        <taxon>Arcobacteraceae</taxon>
        <taxon>Candidatus Marinarcus</taxon>
    </lineage>
</organism>
<evidence type="ECO:0000256" key="1">
    <source>
        <dbReference type="ARBA" id="ARBA00001526"/>
    </source>
</evidence>
<keyword evidence="3" id="KW-1015">Disulfide bond</keyword>
<comment type="catalytic activity">
    <reaction evidence="1">
        <text>a beta-lactam + H2O = a substituted beta-amino acid</text>
        <dbReference type="Rhea" id="RHEA:20401"/>
        <dbReference type="ChEBI" id="CHEBI:15377"/>
        <dbReference type="ChEBI" id="CHEBI:35627"/>
        <dbReference type="ChEBI" id="CHEBI:140347"/>
        <dbReference type="EC" id="3.5.2.6"/>
    </reaction>
</comment>
<reference evidence="5 6" key="1">
    <citation type="submission" date="2017-10" db="EMBL/GenBank/DDBJ databases">
        <title>Genomics of the genus Arcobacter.</title>
        <authorList>
            <person name="Perez-Cataluna A."/>
            <person name="Figueras M.J."/>
        </authorList>
    </citation>
    <scope>NUCLEOTIDE SEQUENCE [LARGE SCALE GENOMIC DNA]</scope>
    <source>
        <strain evidence="5 6">CECT 8987</strain>
    </source>
</reference>
<dbReference type="InterPro" id="IPR011990">
    <property type="entry name" value="TPR-like_helical_dom_sf"/>
</dbReference>
<dbReference type="Gene3D" id="1.25.40.10">
    <property type="entry name" value="Tetratricopeptide repeat domain"/>
    <property type="match status" value="1"/>
</dbReference>
<dbReference type="Proteomes" id="UP000290657">
    <property type="component" value="Unassembled WGS sequence"/>
</dbReference>
<gene>
    <name evidence="5" type="ORF">CRV04_12025</name>
</gene>
<evidence type="ECO:0000256" key="3">
    <source>
        <dbReference type="ARBA" id="ARBA00023157"/>
    </source>
</evidence>
<comment type="caution">
    <text evidence="5">The sequence shown here is derived from an EMBL/GenBank/DDBJ whole genome shotgun (WGS) entry which is preliminary data.</text>
</comment>
<evidence type="ECO:0000313" key="6">
    <source>
        <dbReference type="Proteomes" id="UP000290657"/>
    </source>
</evidence>
<dbReference type="GO" id="GO:0046677">
    <property type="term" value="P:response to antibiotic"/>
    <property type="evidence" value="ECO:0007669"/>
    <property type="project" value="UniProtKB-KW"/>
</dbReference>
<dbReference type="EC" id="3.5.2.6" evidence="2"/>
<dbReference type="EMBL" id="PDKN01000011">
    <property type="protein sequence ID" value="RXJ54103.1"/>
    <property type="molecule type" value="Genomic_DNA"/>
</dbReference>
<keyword evidence="4" id="KW-0046">Antibiotic resistance</keyword>
<keyword evidence="6" id="KW-1185">Reference proteome</keyword>
<dbReference type="InterPro" id="IPR006597">
    <property type="entry name" value="Sel1-like"/>
</dbReference>
<protein>
    <recommendedName>
        <fullName evidence="2">beta-lactamase</fullName>
        <ecNumber evidence="2">3.5.2.6</ecNumber>
    </recommendedName>
</protein>